<reference evidence="2" key="1">
    <citation type="journal article" date="2020" name="Genome Biol.">
        <title>Gamete binning: chromosome-level and haplotype-resolved genome assembly enabled by high-throughput single-cell sequencing of gamete genomes.</title>
        <authorList>
            <person name="Campoy J.A."/>
            <person name="Sun H."/>
            <person name="Goel M."/>
            <person name="Jiao W.-B."/>
            <person name="Folz-Donahue K."/>
            <person name="Wang N."/>
            <person name="Rubio M."/>
            <person name="Liu C."/>
            <person name="Kukat C."/>
            <person name="Ruiz D."/>
            <person name="Huettel B."/>
            <person name="Schneeberger K."/>
        </authorList>
    </citation>
    <scope>NUCLEOTIDE SEQUENCE [LARGE SCALE GENOMIC DNA]</scope>
    <source>
        <strain evidence="2">cv. Rojo Pasion</strain>
    </source>
</reference>
<dbReference type="EMBL" id="CAEKKB010000001">
    <property type="protein sequence ID" value="CAB4297549.1"/>
    <property type="molecule type" value="Genomic_DNA"/>
</dbReference>
<evidence type="ECO:0000313" key="2">
    <source>
        <dbReference type="Proteomes" id="UP000507245"/>
    </source>
</evidence>
<sequence>MTWKTDDTFVIASESSLRMVISNGHFGDLAYFDFDTELEQHSFVKSERAEYRHKFGHFRCDCLDLLANIVRESKIEALQAKVFDIESKITQIDGFSDKLDGMLRSFHDK</sequence>
<accession>A0A6J5W7G5</accession>
<keyword evidence="2" id="KW-1185">Reference proteome</keyword>
<name>A0A6J5W7G5_PRUAR</name>
<dbReference type="AlphaFoldDB" id="A0A6J5W7G5"/>
<organism evidence="1 2">
    <name type="scientific">Prunus armeniaca</name>
    <name type="common">Apricot</name>
    <name type="synonym">Armeniaca vulgaris</name>
    <dbReference type="NCBI Taxonomy" id="36596"/>
    <lineage>
        <taxon>Eukaryota</taxon>
        <taxon>Viridiplantae</taxon>
        <taxon>Streptophyta</taxon>
        <taxon>Embryophyta</taxon>
        <taxon>Tracheophyta</taxon>
        <taxon>Spermatophyta</taxon>
        <taxon>Magnoliopsida</taxon>
        <taxon>eudicotyledons</taxon>
        <taxon>Gunneridae</taxon>
        <taxon>Pentapetalae</taxon>
        <taxon>rosids</taxon>
        <taxon>fabids</taxon>
        <taxon>Rosales</taxon>
        <taxon>Rosaceae</taxon>
        <taxon>Amygdaloideae</taxon>
        <taxon>Amygdaleae</taxon>
        <taxon>Prunus</taxon>
    </lineage>
</organism>
<dbReference type="Proteomes" id="UP000507245">
    <property type="component" value="Unassembled WGS sequence"/>
</dbReference>
<gene>
    <name evidence="1" type="ORF">ORAREDHAP_LOCUS9498</name>
</gene>
<evidence type="ECO:0000313" key="1">
    <source>
        <dbReference type="EMBL" id="CAB4297549.1"/>
    </source>
</evidence>
<proteinExistence type="predicted"/>
<protein>
    <submittedName>
        <fullName evidence="1">Uncharacterized protein</fullName>
    </submittedName>
</protein>